<dbReference type="GO" id="GO:0003677">
    <property type="term" value="F:DNA binding"/>
    <property type="evidence" value="ECO:0007669"/>
    <property type="project" value="UniProtKB-UniRule"/>
</dbReference>
<gene>
    <name evidence="5" type="ORF">C7Y72_13825</name>
</gene>
<dbReference type="SUPFAM" id="SSF46894">
    <property type="entry name" value="C-terminal effector domain of the bipartite response regulators"/>
    <property type="match status" value="1"/>
</dbReference>
<comment type="caution">
    <text evidence="5">The sequence shown here is derived from an EMBL/GenBank/DDBJ whole genome shotgun (WGS) entry which is preliminary data.</text>
</comment>
<dbReference type="EMBL" id="PYYB01000001">
    <property type="protein sequence ID" value="PTL60854.1"/>
    <property type="molecule type" value="Genomic_DNA"/>
</dbReference>
<dbReference type="InterPro" id="IPR001867">
    <property type="entry name" value="OmpR/PhoB-type_DNA-bd"/>
</dbReference>
<feature type="compositionally biased region" description="Basic and acidic residues" evidence="3">
    <location>
        <begin position="30"/>
        <end position="106"/>
    </location>
</feature>
<evidence type="ECO:0000256" key="3">
    <source>
        <dbReference type="SAM" id="MobiDB-lite"/>
    </source>
</evidence>
<protein>
    <recommendedName>
        <fullName evidence="4">OmpR/PhoB-type domain-containing protein</fullName>
    </recommendedName>
</protein>
<evidence type="ECO:0000313" key="6">
    <source>
        <dbReference type="Proteomes" id="UP000240739"/>
    </source>
</evidence>
<dbReference type="Proteomes" id="UP000240739">
    <property type="component" value="Unassembled WGS sequence"/>
</dbReference>
<dbReference type="AlphaFoldDB" id="A0A2T4UNR0"/>
<dbReference type="InterPro" id="IPR016032">
    <property type="entry name" value="Sig_transdc_resp-reg_C-effctor"/>
</dbReference>
<feature type="compositionally biased region" description="Low complexity" evidence="3">
    <location>
        <begin position="115"/>
        <end position="132"/>
    </location>
</feature>
<feature type="domain" description="OmpR/PhoB-type" evidence="4">
    <location>
        <begin position="181"/>
        <end position="280"/>
    </location>
</feature>
<sequence length="299" mass="32985">MRPADRGPGDLVPAVLAVPPDQRGPGQERLLLRDAGVRRRGRLAPDRRTAGRGGGAREARVDDRGLADDGVDRHRPDGRPEGPPRDERDADHDRGRLERRRVDRGQRRLPRRPQDGGARPGPRAGEPAAGDAPVRHGLRQRRQGRLRGRPTGRDAGDVPLRLRQAGGCRGRGGGVVSAPADEPFAVGPLELRPAEFTALAAGRRVPLTVREFELLHELARRPDRVVQRAELYDLVWGGPMTYRDRSVDVFVRKVRTKLTSVCPDWVFIHTHFGIGYRLSPERVVLGPAATDQGRDAARP</sequence>
<evidence type="ECO:0000256" key="2">
    <source>
        <dbReference type="PROSITE-ProRule" id="PRU01091"/>
    </source>
</evidence>
<dbReference type="CDD" id="cd00383">
    <property type="entry name" value="trans_reg_C"/>
    <property type="match status" value="1"/>
</dbReference>
<keyword evidence="1 2" id="KW-0238">DNA-binding</keyword>
<evidence type="ECO:0000313" key="5">
    <source>
        <dbReference type="EMBL" id="PTL60854.1"/>
    </source>
</evidence>
<evidence type="ECO:0000256" key="1">
    <source>
        <dbReference type="ARBA" id="ARBA00023125"/>
    </source>
</evidence>
<dbReference type="PROSITE" id="PS51755">
    <property type="entry name" value="OMPR_PHOB"/>
    <property type="match status" value="1"/>
</dbReference>
<reference evidence="5 6" key="1">
    <citation type="submission" date="2018-03" db="EMBL/GenBank/DDBJ databases">
        <title>Aquarubrobacter algicola gen. nov., sp. nov., a novel actinobacterium isolated from shallow eutrophic lake during the end of cyanobacterial harmful algal blooms.</title>
        <authorList>
            <person name="Chun S.J."/>
        </authorList>
    </citation>
    <scope>NUCLEOTIDE SEQUENCE [LARGE SCALE GENOMIC DNA]</scope>
    <source>
        <strain evidence="5 6">Seoho-28</strain>
    </source>
</reference>
<dbReference type="GO" id="GO:0006355">
    <property type="term" value="P:regulation of DNA-templated transcription"/>
    <property type="evidence" value="ECO:0007669"/>
    <property type="project" value="InterPro"/>
</dbReference>
<dbReference type="SMART" id="SM00862">
    <property type="entry name" value="Trans_reg_C"/>
    <property type="match status" value="1"/>
</dbReference>
<proteinExistence type="predicted"/>
<dbReference type="Pfam" id="PF00486">
    <property type="entry name" value="Trans_reg_C"/>
    <property type="match status" value="1"/>
</dbReference>
<dbReference type="GO" id="GO:0000160">
    <property type="term" value="P:phosphorelay signal transduction system"/>
    <property type="evidence" value="ECO:0007669"/>
    <property type="project" value="InterPro"/>
</dbReference>
<keyword evidence="6" id="KW-1185">Reference proteome</keyword>
<organism evidence="5 6">
    <name type="scientific">Paraconexibacter algicola</name>
    <dbReference type="NCBI Taxonomy" id="2133960"/>
    <lineage>
        <taxon>Bacteria</taxon>
        <taxon>Bacillati</taxon>
        <taxon>Actinomycetota</taxon>
        <taxon>Thermoleophilia</taxon>
        <taxon>Solirubrobacterales</taxon>
        <taxon>Paraconexibacteraceae</taxon>
        <taxon>Paraconexibacter</taxon>
    </lineage>
</organism>
<name>A0A2T4UNR0_9ACTN</name>
<accession>A0A2T4UNR0</accession>
<dbReference type="Gene3D" id="1.10.10.10">
    <property type="entry name" value="Winged helix-like DNA-binding domain superfamily/Winged helix DNA-binding domain"/>
    <property type="match status" value="1"/>
</dbReference>
<feature type="compositionally biased region" description="Basic residues" evidence="3">
    <location>
        <begin position="136"/>
        <end position="150"/>
    </location>
</feature>
<dbReference type="InterPro" id="IPR036388">
    <property type="entry name" value="WH-like_DNA-bd_sf"/>
</dbReference>
<evidence type="ECO:0000259" key="4">
    <source>
        <dbReference type="PROSITE" id="PS51755"/>
    </source>
</evidence>
<feature type="region of interest" description="Disordered" evidence="3">
    <location>
        <begin position="1"/>
        <end position="174"/>
    </location>
</feature>
<feature type="DNA-binding region" description="OmpR/PhoB-type" evidence="2">
    <location>
        <begin position="181"/>
        <end position="280"/>
    </location>
</feature>